<dbReference type="GO" id="GO:0047661">
    <property type="term" value="F:amino-acid racemase activity"/>
    <property type="evidence" value="ECO:0007669"/>
    <property type="project" value="InterPro"/>
</dbReference>
<comment type="caution">
    <text evidence="1">The sequence shown here is derived from an EMBL/GenBank/DDBJ whole genome shotgun (WGS) entry which is preliminary data.</text>
</comment>
<dbReference type="EMBL" id="JAWIZZ010000006">
    <property type="protein sequence ID" value="KAK5782441.1"/>
    <property type="molecule type" value="Genomic_DNA"/>
</dbReference>
<dbReference type="PANTHER" id="PTHR28047">
    <property type="entry name" value="PROTEIN DCG1"/>
    <property type="match status" value="1"/>
</dbReference>
<dbReference type="InterPro" id="IPR053714">
    <property type="entry name" value="Iso_Racemase_Enz_sf"/>
</dbReference>
<reference evidence="2" key="1">
    <citation type="submission" date="2023-07" db="EMBL/GenBank/DDBJ databases">
        <title>A draft genome of Kazachstania heterogenica Y-27499.</title>
        <authorList>
            <person name="Donic C."/>
            <person name="Kralova J.S."/>
            <person name="Fidel L."/>
            <person name="Ben-Dor S."/>
            <person name="Jung S."/>
        </authorList>
    </citation>
    <scope>NUCLEOTIDE SEQUENCE [LARGE SCALE GENOMIC DNA]</scope>
    <source>
        <strain evidence="2">Y27499</strain>
    </source>
</reference>
<accession>A0AAN8A9Q7</accession>
<dbReference type="Proteomes" id="UP001306508">
    <property type="component" value="Unassembled WGS sequence"/>
</dbReference>
<keyword evidence="2" id="KW-1185">Reference proteome</keyword>
<evidence type="ECO:0000313" key="2">
    <source>
        <dbReference type="Proteomes" id="UP001306508"/>
    </source>
</evidence>
<protein>
    <submittedName>
        <fullName evidence="1">Uncharacterized protein</fullName>
    </submittedName>
</protein>
<proteinExistence type="predicted"/>
<dbReference type="Gene3D" id="3.40.50.12500">
    <property type="match status" value="1"/>
</dbReference>
<organism evidence="1 2">
    <name type="scientific">Arxiozyma heterogenica</name>
    <dbReference type="NCBI Taxonomy" id="278026"/>
    <lineage>
        <taxon>Eukaryota</taxon>
        <taxon>Fungi</taxon>
        <taxon>Dikarya</taxon>
        <taxon>Ascomycota</taxon>
        <taxon>Saccharomycotina</taxon>
        <taxon>Saccharomycetes</taxon>
        <taxon>Saccharomycetales</taxon>
        <taxon>Saccharomycetaceae</taxon>
        <taxon>Arxiozyma</taxon>
    </lineage>
</organism>
<dbReference type="AlphaFoldDB" id="A0AAN8A9Q7"/>
<name>A0AAN8A9Q7_9SACH</name>
<gene>
    <name evidence="1" type="ORF">RI543_000378</name>
</gene>
<sequence length="214" mass="24692">MTEAIKENIEKNLYHDLFVQERITITYFTASKNASLQIEDEKTSIDSLNKCFPLLTNKISEFYYDNFKGILVAYLLEISINYCGMYGNQSFSIITSNKEWVPILKKSVEKNLLTNYVLKNNLWKGTVTTNLQDLDLHDSKNFNFIAKKIERENLNKFKSKLVILGCAGFQGLIESLTSKFNNKVEFVDPIIINVRLLVFSNGVYAKIECSRINR</sequence>
<evidence type="ECO:0000313" key="1">
    <source>
        <dbReference type="EMBL" id="KAK5782441.1"/>
    </source>
</evidence>
<dbReference type="PANTHER" id="PTHR28047:SF5">
    <property type="entry name" value="PROTEIN DCG1"/>
    <property type="match status" value="1"/>
</dbReference>
<dbReference type="InterPro" id="IPR052186">
    <property type="entry name" value="Hydantoin_racemase-like"/>
</dbReference>